<feature type="transmembrane region" description="Helical" evidence="1">
    <location>
        <begin position="339"/>
        <end position="359"/>
    </location>
</feature>
<feature type="transmembrane region" description="Helical" evidence="1">
    <location>
        <begin position="61"/>
        <end position="81"/>
    </location>
</feature>
<dbReference type="Proteomes" id="UP000274601">
    <property type="component" value="Unassembled WGS sequence"/>
</dbReference>
<dbReference type="AlphaFoldDB" id="A0A495QA80"/>
<comment type="caution">
    <text evidence="2">The sequence shown here is derived from an EMBL/GenBank/DDBJ whole genome shotgun (WGS) entry which is preliminary data.</text>
</comment>
<feature type="transmembrane region" description="Helical" evidence="1">
    <location>
        <begin position="379"/>
        <end position="398"/>
    </location>
</feature>
<keyword evidence="1" id="KW-1133">Transmembrane helix</keyword>
<reference evidence="2 3" key="1">
    <citation type="submission" date="2018-10" db="EMBL/GenBank/DDBJ databases">
        <title>Genomic Encyclopedia of Archaeal and Bacterial Type Strains, Phase II (KMG-II): from individual species to whole genera.</title>
        <authorList>
            <person name="Goeker M."/>
        </authorList>
    </citation>
    <scope>NUCLEOTIDE SEQUENCE [LARGE SCALE GENOMIC DNA]</scope>
    <source>
        <strain evidence="2 3">DSM 43383</strain>
    </source>
</reference>
<evidence type="ECO:0000256" key="1">
    <source>
        <dbReference type="SAM" id="Phobius"/>
    </source>
</evidence>
<protein>
    <submittedName>
        <fullName evidence="2">Uncharacterized protein</fullName>
    </submittedName>
</protein>
<feature type="transmembrane region" description="Helical" evidence="1">
    <location>
        <begin position="316"/>
        <end position="333"/>
    </location>
</feature>
<feature type="transmembrane region" description="Helical" evidence="1">
    <location>
        <begin position="222"/>
        <end position="243"/>
    </location>
</feature>
<sequence>MTSTLRALFYGTARALARRVLTVARSPRRLTAFVAAVAAFVVLQGRGGGDLGGPLLTTGRLPYAAAGLAALQGALGALAAFRCPIRLTPADVAWVLPAPDGPRALVAHRLVCMFGGVLAAGCAGGLAGWAATGRNPGVLGAALALALVAALLRSTAYVSFVLVTRGVPRAVPAVVWGVLGTVPVALAVARGTGHDDDPWWPPSTLLEGVLAPLAGGPDAVDWSAAAITGALVTVLGTVAVLLADRYHDDAARLAWEFAALRAAVRGGDTGGPAAQLAARRLRRGVVSLAADARFAGEAAFAWRAIAQLRRTWRRDAAGAVPLVAAAAAAALWAESGAATVPWGVAAVLALLGAGSTGLADEVDRTFFRAVPGRLGRQVLAMEAVPFAMTAATLTLVWLPGAVLAPDMSATARAGGVAASVGLAAVVACASSAGAARARSVSPRLGIALAGTAVTVLSASAAQSLTVPDGPLPGFVFAGVCCGGAAVLHGAAVRFLRQELDPGTGR</sequence>
<proteinExistence type="predicted"/>
<gene>
    <name evidence="2" type="ORF">BZB76_6470</name>
</gene>
<feature type="transmembrane region" description="Helical" evidence="1">
    <location>
        <begin position="170"/>
        <end position="189"/>
    </location>
</feature>
<feature type="transmembrane region" description="Helical" evidence="1">
    <location>
        <begin position="410"/>
        <end position="432"/>
    </location>
</feature>
<feature type="transmembrane region" description="Helical" evidence="1">
    <location>
        <begin position="474"/>
        <end position="495"/>
    </location>
</feature>
<dbReference type="EMBL" id="RBWU01000008">
    <property type="protein sequence ID" value="RKS68216.1"/>
    <property type="molecule type" value="Genomic_DNA"/>
</dbReference>
<organism evidence="2 3">
    <name type="scientific">Actinomadura pelletieri DSM 43383</name>
    <dbReference type="NCBI Taxonomy" id="1120940"/>
    <lineage>
        <taxon>Bacteria</taxon>
        <taxon>Bacillati</taxon>
        <taxon>Actinomycetota</taxon>
        <taxon>Actinomycetes</taxon>
        <taxon>Streptosporangiales</taxon>
        <taxon>Thermomonosporaceae</taxon>
        <taxon>Actinomadura</taxon>
    </lineage>
</organism>
<feature type="transmembrane region" description="Helical" evidence="1">
    <location>
        <begin position="444"/>
        <end position="462"/>
    </location>
</feature>
<keyword evidence="1" id="KW-0812">Transmembrane</keyword>
<feature type="transmembrane region" description="Helical" evidence="1">
    <location>
        <begin position="137"/>
        <end position="163"/>
    </location>
</feature>
<keyword evidence="3" id="KW-1185">Reference proteome</keyword>
<name>A0A495QA80_9ACTN</name>
<accession>A0A495QA80</accession>
<feature type="transmembrane region" description="Helical" evidence="1">
    <location>
        <begin position="110"/>
        <end position="131"/>
    </location>
</feature>
<evidence type="ECO:0000313" key="3">
    <source>
        <dbReference type="Proteomes" id="UP000274601"/>
    </source>
</evidence>
<evidence type="ECO:0000313" key="2">
    <source>
        <dbReference type="EMBL" id="RKS68216.1"/>
    </source>
</evidence>
<keyword evidence="1" id="KW-0472">Membrane</keyword>
<dbReference type="RefSeq" id="WP_121438134.1">
    <property type="nucleotide sequence ID" value="NZ_RBWU01000008.1"/>
</dbReference>